<dbReference type="VEuPathDB" id="GiardiaDB:SS50377_22538"/>
<name>V6LBY4_9EUKA</name>
<dbReference type="Proteomes" id="UP000018208">
    <property type="component" value="Unassembled WGS sequence"/>
</dbReference>
<keyword evidence="3" id="KW-1185">Reference proteome</keyword>
<dbReference type="EMBL" id="AUWU02000003">
    <property type="protein sequence ID" value="KAH0574922.1"/>
    <property type="molecule type" value="Genomic_DNA"/>
</dbReference>
<proteinExistence type="predicted"/>
<gene>
    <name evidence="1" type="ORF">SS50377_18277</name>
    <name evidence="2" type="ORF">SS50377_22538</name>
</gene>
<evidence type="ECO:0000313" key="1">
    <source>
        <dbReference type="EMBL" id="EST41972.1"/>
    </source>
</evidence>
<dbReference type="EMBL" id="KI546166">
    <property type="protein sequence ID" value="EST41972.1"/>
    <property type="molecule type" value="Genomic_DNA"/>
</dbReference>
<evidence type="ECO:0000313" key="2">
    <source>
        <dbReference type="EMBL" id="KAH0574922.1"/>
    </source>
</evidence>
<dbReference type="AlphaFoldDB" id="V6LBY4"/>
<protein>
    <submittedName>
        <fullName evidence="1">Uncharacterized protein</fullName>
    </submittedName>
</protein>
<accession>V6LBY4</accession>
<organism evidence="1">
    <name type="scientific">Spironucleus salmonicida</name>
    <dbReference type="NCBI Taxonomy" id="348837"/>
    <lineage>
        <taxon>Eukaryota</taxon>
        <taxon>Metamonada</taxon>
        <taxon>Diplomonadida</taxon>
        <taxon>Hexamitidae</taxon>
        <taxon>Hexamitinae</taxon>
        <taxon>Spironucleus</taxon>
    </lineage>
</organism>
<sequence>MRQNESQSSLRCKRQEIEVNQKIGSLVVDKLDFKSYQKFLPDFSYNYTQNKQRILKSVTKPIYQSSTIHKEFVVENNNPVNQGLLKNYTLSQNQFIQSQAQVFQTITAELSDDNILHKSNNFEENICILRQETNLKINTYFDTINIRQNQIRTLSPLQQKIRQRNALFK</sequence>
<reference evidence="1 2" key="1">
    <citation type="journal article" date="2014" name="PLoS Genet.">
        <title>The Genome of Spironucleus salmonicida Highlights a Fish Pathogen Adapted to Fluctuating Environments.</title>
        <authorList>
            <person name="Xu F."/>
            <person name="Jerlstrom-Hultqvist J."/>
            <person name="Einarsson E."/>
            <person name="Astvaldsson A."/>
            <person name="Svard S.G."/>
            <person name="Andersson J.O."/>
        </authorList>
    </citation>
    <scope>NUCLEOTIDE SEQUENCE</scope>
    <source>
        <strain evidence="2">ATCC 50377</strain>
    </source>
</reference>
<reference evidence="2" key="2">
    <citation type="submission" date="2020-12" db="EMBL/GenBank/DDBJ databases">
        <title>New Spironucleus salmonicida genome in near-complete chromosomes.</title>
        <authorList>
            <person name="Xu F."/>
            <person name="Kurt Z."/>
            <person name="Jimenez-Gonzalez A."/>
            <person name="Astvaldsson A."/>
            <person name="Andersson J.O."/>
            <person name="Svard S.G."/>
        </authorList>
    </citation>
    <scope>NUCLEOTIDE SEQUENCE</scope>
    <source>
        <strain evidence="2">ATCC 50377</strain>
    </source>
</reference>
<evidence type="ECO:0000313" key="3">
    <source>
        <dbReference type="Proteomes" id="UP000018208"/>
    </source>
</evidence>